<name>A0A395RYQ4_9HYPO</name>
<dbReference type="InterPro" id="IPR029033">
    <property type="entry name" value="His_PPase_superfam"/>
</dbReference>
<dbReference type="AlphaFoldDB" id="A0A395RYQ4"/>
<protein>
    <submittedName>
        <fullName evidence="5">Acid phosphatase</fullName>
    </submittedName>
</protein>
<dbReference type="PANTHER" id="PTHR11567">
    <property type="entry name" value="ACID PHOSPHATASE-RELATED"/>
    <property type="match status" value="1"/>
</dbReference>
<proteinExistence type="inferred from homology"/>
<dbReference type="GO" id="GO:0016791">
    <property type="term" value="F:phosphatase activity"/>
    <property type="evidence" value="ECO:0007669"/>
    <property type="project" value="TreeGrafter"/>
</dbReference>
<evidence type="ECO:0000256" key="4">
    <source>
        <dbReference type="SAM" id="SignalP"/>
    </source>
</evidence>
<keyword evidence="6" id="KW-1185">Reference proteome</keyword>
<feature type="chain" id="PRO_5017471221" evidence="4">
    <location>
        <begin position="21"/>
        <end position="472"/>
    </location>
</feature>
<dbReference type="SUPFAM" id="SSF53254">
    <property type="entry name" value="Phosphoglycerate mutase-like"/>
    <property type="match status" value="1"/>
</dbReference>
<feature type="compositionally biased region" description="Low complexity" evidence="2">
    <location>
        <begin position="407"/>
        <end position="416"/>
    </location>
</feature>
<sequence>MHAKLPSLLFLSSLPSLTIAEDVLGLYIFHRHGDRTAKAWKPVNFTALGADEVHSSGSWYRDTYVSDDAPRKISGISAESAVLSQLDVTSPVDAVLQNSALVFLQGLYPPTKQAETLANGTKIEAPLSGYQYIPIASVETAASDKHSESNAWLQGNSGCTNAEASSNAYLSSSEYAQTYKETEEFYQSLLPVIEKTYGKDEANFRNAYTIFDLINVARIHNSSIPSDELLKESTLEKLYNLASIHEWNLAYNSSEPVRAIAGSVLAGQIIEALEPIAEGKKSPKVNIQFGAYAAFMAFFGLAGLDKASSDFTGIVDYASSMAFELVTNSTNPTADDVSVRFYFANGTAAENTPKMFPLFGDDATTISWKDFKTGMAEFAIEDTKHWCKLCGNTDDTCASSSGDDDNSASSSSNSDGSSGGISKPVAGVIGALVTLVVILGVQAAVVLLGGLRLVKKSTLATAGSSGPDMAKA</sequence>
<gene>
    <name evidence="5" type="ORF">FLONG3_9266</name>
</gene>
<evidence type="ECO:0000313" key="5">
    <source>
        <dbReference type="EMBL" id="RGP65290.1"/>
    </source>
</evidence>
<dbReference type="Pfam" id="PF00328">
    <property type="entry name" value="His_Phos_2"/>
    <property type="match status" value="1"/>
</dbReference>
<dbReference type="InterPro" id="IPR050645">
    <property type="entry name" value="Histidine_acid_phosphatase"/>
</dbReference>
<dbReference type="STRING" id="694270.A0A395RYQ4"/>
<organism evidence="5 6">
    <name type="scientific">Fusarium longipes</name>
    <dbReference type="NCBI Taxonomy" id="694270"/>
    <lineage>
        <taxon>Eukaryota</taxon>
        <taxon>Fungi</taxon>
        <taxon>Dikarya</taxon>
        <taxon>Ascomycota</taxon>
        <taxon>Pezizomycotina</taxon>
        <taxon>Sordariomycetes</taxon>
        <taxon>Hypocreomycetidae</taxon>
        <taxon>Hypocreales</taxon>
        <taxon>Nectriaceae</taxon>
        <taxon>Fusarium</taxon>
    </lineage>
</organism>
<keyword evidence="3" id="KW-0472">Membrane</keyword>
<evidence type="ECO:0000313" key="6">
    <source>
        <dbReference type="Proteomes" id="UP000266234"/>
    </source>
</evidence>
<feature type="signal peptide" evidence="4">
    <location>
        <begin position="1"/>
        <end position="20"/>
    </location>
</feature>
<accession>A0A395RYQ4</accession>
<reference evidence="5 6" key="1">
    <citation type="journal article" date="2018" name="PLoS Pathog.">
        <title>Evolution of structural diversity of trichothecenes, a family of toxins produced by plant pathogenic and entomopathogenic fungi.</title>
        <authorList>
            <person name="Proctor R.H."/>
            <person name="McCormick S.P."/>
            <person name="Kim H.S."/>
            <person name="Cardoza R.E."/>
            <person name="Stanley A.M."/>
            <person name="Lindo L."/>
            <person name="Kelly A."/>
            <person name="Brown D.W."/>
            <person name="Lee T."/>
            <person name="Vaughan M.M."/>
            <person name="Alexander N.J."/>
            <person name="Busman M."/>
            <person name="Gutierrez S."/>
        </authorList>
    </citation>
    <scope>NUCLEOTIDE SEQUENCE [LARGE SCALE GENOMIC DNA]</scope>
    <source>
        <strain evidence="5 6">NRRL 20695</strain>
    </source>
</reference>
<dbReference type="Gene3D" id="3.40.50.1240">
    <property type="entry name" value="Phosphoglycerate mutase-like"/>
    <property type="match status" value="1"/>
</dbReference>
<dbReference type="EMBL" id="PXOG01000236">
    <property type="protein sequence ID" value="RGP65290.1"/>
    <property type="molecule type" value="Genomic_DNA"/>
</dbReference>
<comment type="caution">
    <text evidence="5">The sequence shown here is derived from an EMBL/GenBank/DDBJ whole genome shotgun (WGS) entry which is preliminary data.</text>
</comment>
<dbReference type="PANTHER" id="PTHR11567:SF142">
    <property type="entry name" value="PHOSPHOGLYCERATE MUTASE-LIKE PROTEIN"/>
    <property type="match status" value="1"/>
</dbReference>
<dbReference type="OrthoDB" id="258392at2759"/>
<keyword evidence="3" id="KW-0812">Transmembrane</keyword>
<keyword evidence="3" id="KW-1133">Transmembrane helix</keyword>
<feature type="transmembrane region" description="Helical" evidence="3">
    <location>
        <begin position="425"/>
        <end position="448"/>
    </location>
</feature>
<dbReference type="Proteomes" id="UP000266234">
    <property type="component" value="Unassembled WGS sequence"/>
</dbReference>
<comment type="similarity">
    <text evidence="1">Belongs to the histidine acid phosphatase family.</text>
</comment>
<keyword evidence="4" id="KW-0732">Signal</keyword>
<dbReference type="InterPro" id="IPR000560">
    <property type="entry name" value="His_Pase_clade-2"/>
</dbReference>
<evidence type="ECO:0000256" key="3">
    <source>
        <dbReference type="SAM" id="Phobius"/>
    </source>
</evidence>
<evidence type="ECO:0000256" key="2">
    <source>
        <dbReference type="SAM" id="MobiDB-lite"/>
    </source>
</evidence>
<evidence type="ECO:0000256" key="1">
    <source>
        <dbReference type="ARBA" id="ARBA00005375"/>
    </source>
</evidence>
<feature type="region of interest" description="Disordered" evidence="2">
    <location>
        <begin position="400"/>
        <end position="420"/>
    </location>
</feature>